<sequence length="206" mass="23347">MSTSQELIDDKLTFRPANEATWEELQAVFGTSDAGQCHCQRFKAPGWIWQTTTDAERAASLREQTNCDNPDARTTSGIVAYLDDEPVGWCSAEPRTAYPKYFGRTRVPWAGRNEDKEDDTVWVVSCLVTRVGYRRRGVTYGLARATIDFARDRGARALEAYPMMPQAGKEVTWGELHVGSYSVFEEAGFTEVSHPTLRRYVMRIDF</sequence>
<evidence type="ECO:0000313" key="2">
    <source>
        <dbReference type="EMBL" id="TCO29689.1"/>
    </source>
</evidence>
<dbReference type="CDD" id="cd04301">
    <property type="entry name" value="NAT_SF"/>
    <property type="match status" value="1"/>
</dbReference>
<keyword evidence="3" id="KW-1185">Reference proteome</keyword>
<dbReference type="Proteomes" id="UP000295818">
    <property type="component" value="Unassembled WGS sequence"/>
</dbReference>
<dbReference type="RefSeq" id="WP_132187962.1">
    <property type="nucleotide sequence ID" value="NZ_SLWM01000002.1"/>
</dbReference>
<organism evidence="2 3">
    <name type="scientific">Kribbella orskensis</name>
    <dbReference type="NCBI Taxonomy" id="2512216"/>
    <lineage>
        <taxon>Bacteria</taxon>
        <taxon>Bacillati</taxon>
        <taxon>Actinomycetota</taxon>
        <taxon>Actinomycetes</taxon>
        <taxon>Propionibacteriales</taxon>
        <taxon>Kribbellaceae</taxon>
        <taxon>Kribbella</taxon>
    </lineage>
</organism>
<protein>
    <submittedName>
        <fullName evidence="2">Acetyltransferase (GNAT) family protein</fullName>
    </submittedName>
</protein>
<gene>
    <name evidence="2" type="ORF">EV644_102409</name>
</gene>
<feature type="domain" description="N-acetyltransferase" evidence="1">
    <location>
        <begin position="12"/>
        <end position="206"/>
    </location>
</feature>
<comment type="caution">
    <text evidence="2">The sequence shown here is derived from an EMBL/GenBank/DDBJ whole genome shotgun (WGS) entry which is preliminary data.</text>
</comment>
<accession>A0ABY2BSU2</accession>
<dbReference type="InterPro" id="IPR000182">
    <property type="entry name" value="GNAT_dom"/>
</dbReference>
<dbReference type="PROSITE" id="PS51186">
    <property type="entry name" value="GNAT"/>
    <property type="match status" value="1"/>
</dbReference>
<evidence type="ECO:0000313" key="3">
    <source>
        <dbReference type="Proteomes" id="UP000295818"/>
    </source>
</evidence>
<proteinExistence type="predicted"/>
<evidence type="ECO:0000259" key="1">
    <source>
        <dbReference type="PROSITE" id="PS51186"/>
    </source>
</evidence>
<name>A0ABY2BSU2_9ACTN</name>
<reference evidence="2 3" key="1">
    <citation type="journal article" date="2015" name="Stand. Genomic Sci.">
        <title>Genomic Encyclopedia of Bacterial and Archaeal Type Strains, Phase III: the genomes of soil and plant-associated and newly described type strains.</title>
        <authorList>
            <person name="Whitman W.B."/>
            <person name="Woyke T."/>
            <person name="Klenk H.P."/>
            <person name="Zhou Y."/>
            <person name="Lilburn T.G."/>
            <person name="Beck B.J."/>
            <person name="De Vos P."/>
            <person name="Vandamme P."/>
            <person name="Eisen J.A."/>
            <person name="Garrity G."/>
            <person name="Hugenholtz P."/>
            <person name="Kyrpides N.C."/>
        </authorList>
    </citation>
    <scope>NUCLEOTIDE SEQUENCE [LARGE SCALE GENOMIC DNA]</scope>
    <source>
        <strain evidence="2 3">VKM Ac-2538</strain>
    </source>
</reference>
<dbReference type="Pfam" id="PF00583">
    <property type="entry name" value="Acetyltransf_1"/>
    <property type="match status" value="1"/>
</dbReference>
<dbReference type="InterPro" id="IPR016181">
    <property type="entry name" value="Acyl_CoA_acyltransferase"/>
</dbReference>
<dbReference type="EMBL" id="SLWM01000002">
    <property type="protein sequence ID" value="TCO29689.1"/>
    <property type="molecule type" value="Genomic_DNA"/>
</dbReference>
<dbReference type="SUPFAM" id="SSF55729">
    <property type="entry name" value="Acyl-CoA N-acyltransferases (Nat)"/>
    <property type="match status" value="1"/>
</dbReference>
<dbReference type="Gene3D" id="3.40.630.30">
    <property type="match status" value="1"/>
</dbReference>